<dbReference type="EMBL" id="KI296612">
    <property type="protein sequence ID" value="ESA01249.1"/>
    <property type="molecule type" value="Genomic_DNA"/>
</dbReference>
<name>U9SZ96_RHIID</name>
<dbReference type="AlphaFoldDB" id="U9SZ96"/>
<accession>U9SZ96</accession>
<evidence type="ECO:0000313" key="1">
    <source>
        <dbReference type="EMBL" id="ESA01249.1"/>
    </source>
</evidence>
<sequence>MRVLMDQVHLKHKNLKNTKQDLWEKFHEKYPSGVKRTTNSFKITLVIFISR</sequence>
<gene>
    <name evidence="1" type="ORF">GLOINDRAFT_338077</name>
</gene>
<dbReference type="HOGENOM" id="CLU_3107614_0_0_1"/>
<protein>
    <submittedName>
        <fullName evidence="1">Uncharacterized protein</fullName>
    </submittedName>
</protein>
<reference evidence="1" key="1">
    <citation type="submission" date="2013-07" db="EMBL/GenBank/DDBJ databases">
        <title>The genome of an arbuscular mycorrhizal fungus provides insights into the evolution of the oldest plant symbiosis.</title>
        <authorList>
            <consortium name="DOE Joint Genome Institute"/>
            <person name="Tisserant E."/>
            <person name="Malbreil M."/>
            <person name="Kuo A."/>
            <person name="Kohler A."/>
            <person name="Symeonidi A."/>
            <person name="Balestrini R."/>
            <person name="Charron P."/>
            <person name="Duensing N."/>
            <person name="Frei-dit-Frey N."/>
            <person name="Gianinazzi-Pearson V."/>
            <person name="Gilbert B."/>
            <person name="Handa Y."/>
            <person name="Hijri M."/>
            <person name="Kaul R."/>
            <person name="Kawaguchi M."/>
            <person name="Krajinski F."/>
            <person name="Lammers P."/>
            <person name="Lapierre D."/>
            <person name="Masclaux F.G."/>
            <person name="Murat C."/>
            <person name="Morin E."/>
            <person name="Ndikumana S."/>
            <person name="Pagni M."/>
            <person name="Petitpierre D."/>
            <person name="Requena N."/>
            <person name="Rosikiewicz P."/>
            <person name="Riley R."/>
            <person name="Saito K."/>
            <person name="San Clemente H."/>
            <person name="Shapiro H."/>
            <person name="van Tuinen D."/>
            <person name="Becard G."/>
            <person name="Bonfante P."/>
            <person name="Paszkowski U."/>
            <person name="Shachar-Hill Y."/>
            <person name="Young J.P."/>
            <person name="Sanders I.R."/>
            <person name="Henrissat B."/>
            <person name="Rensing S.A."/>
            <person name="Grigoriev I.V."/>
            <person name="Corradi N."/>
            <person name="Roux C."/>
            <person name="Martin F."/>
        </authorList>
    </citation>
    <scope>NUCLEOTIDE SEQUENCE</scope>
    <source>
        <strain evidence="1">DAOM 197198</strain>
    </source>
</reference>
<organism evidence="1">
    <name type="scientific">Rhizophagus irregularis (strain DAOM 181602 / DAOM 197198 / MUCL 43194)</name>
    <name type="common">Arbuscular mycorrhizal fungus</name>
    <name type="synonym">Glomus intraradices</name>
    <dbReference type="NCBI Taxonomy" id="747089"/>
    <lineage>
        <taxon>Eukaryota</taxon>
        <taxon>Fungi</taxon>
        <taxon>Fungi incertae sedis</taxon>
        <taxon>Mucoromycota</taxon>
        <taxon>Glomeromycotina</taxon>
        <taxon>Glomeromycetes</taxon>
        <taxon>Glomerales</taxon>
        <taxon>Glomeraceae</taxon>
        <taxon>Rhizophagus</taxon>
    </lineage>
</organism>
<proteinExistence type="predicted"/>